<evidence type="ECO:0000256" key="1">
    <source>
        <dbReference type="SAM" id="MobiDB-lite"/>
    </source>
</evidence>
<dbReference type="Proteomes" id="UP000054937">
    <property type="component" value="Unassembled WGS sequence"/>
</dbReference>
<evidence type="ECO:0000313" key="3">
    <source>
        <dbReference type="Proteomes" id="UP000054937"/>
    </source>
</evidence>
<feature type="compositionally biased region" description="Basic and acidic residues" evidence="1">
    <location>
        <begin position="15"/>
        <end position="32"/>
    </location>
</feature>
<name>A0A0V0R4P6_PSEPJ</name>
<comment type="caution">
    <text evidence="2">The sequence shown here is derived from an EMBL/GenBank/DDBJ whole genome shotgun (WGS) entry which is preliminary data.</text>
</comment>
<dbReference type="EMBL" id="LDAU01000051">
    <property type="protein sequence ID" value="KRX09370.1"/>
    <property type="molecule type" value="Genomic_DNA"/>
</dbReference>
<protein>
    <submittedName>
        <fullName evidence="2">Uncharacterized protein</fullName>
    </submittedName>
</protein>
<dbReference type="AlphaFoldDB" id="A0A0V0R4P6"/>
<sequence>MENLQDQQQQNDQHLQNEVKNDGHRQAINQKADEEKQLVIELCEKIKENQKNQQEKEQFYKNPFLKKESKIFNYFTKADEKKINKKEENDETTEQYSQPRKQIKTE</sequence>
<organism evidence="2 3">
    <name type="scientific">Pseudocohnilembus persalinus</name>
    <name type="common">Ciliate</name>
    <dbReference type="NCBI Taxonomy" id="266149"/>
    <lineage>
        <taxon>Eukaryota</taxon>
        <taxon>Sar</taxon>
        <taxon>Alveolata</taxon>
        <taxon>Ciliophora</taxon>
        <taxon>Intramacronucleata</taxon>
        <taxon>Oligohymenophorea</taxon>
        <taxon>Scuticociliatia</taxon>
        <taxon>Philasterida</taxon>
        <taxon>Pseudocohnilembidae</taxon>
        <taxon>Pseudocohnilembus</taxon>
    </lineage>
</organism>
<accession>A0A0V0R4P6</accession>
<feature type="region of interest" description="Disordered" evidence="1">
    <location>
        <begin position="1"/>
        <end position="32"/>
    </location>
</feature>
<gene>
    <name evidence="2" type="ORF">PPERSA_04676</name>
</gene>
<reference evidence="2 3" key="1">
    <citation type="journal article" date="2015" name="Sci. Rep.">
        <title>Genome of the facultative scuticociliatosis pathogen Pseudocohnilembus persalinus provides insight into its virulence through horizontal gene transfer.</title>
        <authorList>
            <person name="Xiong J."/>
            <person name="Wang G."/>
            <person name="Cheng J."/>
            <person name="Tian M."/>
            <person name="Pan X."/>
            <person name="Warren A."/>
            <person name="Jiang C."/>
            <person name="Yuan D."/>
            <person name="Miao W."/>
        </authorList>
    </citation>
    <scope>NUCLEOTIDE SEQUENCE [LARGE SCALE GENOMIC DNA]</scope>
    <source>
        <strain evidence="2">36N120E</strain>
    </source>
</reference>
<proteinExistence type="predicted"/>
<keyword evidence="3" id="KW-1185">Reference proteome</keyword>
<evidence type="ECO:0000313" key="2">
    <source>
        <dbReference type="EMBL" id="KRX09370.1"/>
    </source>
</evidence>
<feature type="compositionally biased region" description="Basic and acidic residues" evidence="1">
    <location>
        <begin position="77"/>
        <end position="88"/>
    </location>
</feature>
<dbReference type="InParanoid" id="A0A0V0R4P6"/>
<feature type="compositionally biased region" description="Low complexity" evidence="1">
    <location>
        <begin position="1"/>
        <end position="14"/>
    </location>
</feature>
<feature type="region of interest" description="Disordered" evidence="1">
    <location>
        <begin position="77"/>
        <end position="106"/>
    </location>
</feature>